<dbReference type="EC" id="6.2.1.64" evidence="5"/>
<dbReference type="OrthoDB" id="10255449at2759"/>
<dbReference type="Gene3D" id="3.40.50.720">
    <property type="entry name" value="NAD(P)-binding Rossmann-like Domain"/>
    <property type="match status" value="1"/>
</dbReference>
<dbReference type="GO" id="GO:0005634">
    <property type="term" value="C:nucleus"/>
    <property type="evidence" value="ECO:0007669"/>
    <property type="project" value="TreeGrafter"/>
</dbReference>
<comment type="similarity">
    <text evidence="5">Belongs to the ubiquitin-activating E1 family. UBA3 subfamily.</text>
</comment>
<dbReference type="InterPro" id="IPR033127">
    <property type="entry name" value="UBQ-activ_enz_E1_Cys_AS"/>
</dbReference>
<dbReference type="Pfam" id="PF00899">
    <property type="entry name" value="ThiF"/>
    <property type="match status" value="1"/>
</dbReference>
<keyword evidence="5" id="KW-0436">Ligase</keyword>
<dbReference type="InterPro" id="IPR035985">
    <property type="entry name" value="Ubiquitin-activating_enz"/>
</dbReference>
<evidence type="ECO:0000256" key="5">
    <source>
        <dbReference type="RuleBase" id="RU368009"/>
    </source>
</evidence>
<evidence type="ECO:0000256" key="4">
    <source>
        <dbReference type="PROSITE-ProRule" id="PRU10132"/>
    </source>
</evidence>
<organism evidence="7 8">
    <name type="scientific">Eremothecium sinecaudum</name>
    <dbReference type="NCBI Taxonomy" id="45286"/>
    <lineage>
        <taxon>Eukaryota</taxon>
        <taxon>Fungi</taxon>
        <taxon>Dikarya</taxon>
        <taxon>Ascomycota</taxon>
        <taxon>Saccharomycotina</taxon>
        <taxon>Saccharomycetes</taxon>
        <taxon>Saccharomycetales</taxon>
        <taxon>Saccharomycetaceae</taxon>
        <taxon>Eremothecium</taxon>
    </lineage>
</organism>
<sequence length="326" mass="36030">MTDNTKLINSKVLVLGAGGLGCEILKNLAMVGFPNIHVVDMDTIELTNLNRQFLFREQDIGKPKATVAAQYINNLKLPSAEHGSDVQVVPHVGDLTKLPIDFWKQFTAVICGLDAVEPRRYASWLLVRLTYESNFEVCIPLIDGGSEGFSGHCRTIIPGINACYECTIGTLPPPDQSYPLCTIANNPRLPEHVVTYVLTVQWPESELHNRNYSLDSPEALAWLVARCEEHASKFGIDPTTLTEKFILGVAKNVVPSVITTNVIIAALCCTELLKLVLDLADDIENAPNFMLYNGNDGCFAYSFKHDKLPDCSVCRYAKKSEESLID</sequence>
<comment type="catalytic activity">
    <reaction evidence="5">
        <text>ATP + [NEDD8 protein] + [E1 NEDD8-activating enzyme]-L-cysteine = AMP + diphosphate + [E1 NEDD8-activating enzyme]-S-[NEDD8 protein]-yl-L-cysteine.</text>
        <dbReference type="EC" id="6.2.1.64"/>
    </reaction>
</comment>
<dbReference type="AlphaFoldDB" id="A0A109UWB2"/>
<gene>
    <name evidence="7" type="ORF">AW171_hschr2277</name>
</gene>
<dbReference type="UniPathway" id="UPA00885"/>
<keyword evidence="2 5" id="KW-0833">Ubl conjugation pathway</keyword>
<evidence type="ECO:0000256" key="2">
    <source>
        <dbReference type="ARBA" id="ARBA00022786"/>
    </source>
</evidence>
<dbReference type="PROSITE" id="PS51257">
    <property type="entry name" value="PROKAR_LIPOPROTEIN"/>
    <property type="match status" value="1"/>
</dbReference>
<dbReference type="Gene3D" id="1.10.10.520">
    <property type="entry name" value="Ubiquitin activating enzymes (Uba3). Chain: B, domain 2"/>
    <property type="match status" value="1"/>
</dbReference>
<dbReference type="SUPFAM" id="SSF69572">
    <property type="entry name" value="Activating enzymes of the ubiquitin-like proteins"/>
    <property type="match status" value="1"/>
</dbReference>
<evidence type="ECO:0000259" key="6">
    <source>
        <dbReference type="Pfam" id="PF00899"/>
    </source>
</evidence>
<comment type="function">
    <text evidence="5">Catalytic subunit of the dimeric E1 enzyme, which activates NEDD8.</text>
</comment>
<protein>
    <recommendedName>
        <fullName evidence="5">NEDD8-activating enzyme E1 catalytic subunit</fullName>
        <ecNumber evidence="5">6.2.1.64</ecNumber>
    </recommendedName>
</protein>
<dbReference type="EMBL" id="CP014242">
    <property type="protein sequence ID" value="AMD18761.1"/>
    <property type="molecule type" value="Genomic_DNA"/>
</dbReference>
<dbReference type="GO" id="GO:0045116">
    <property type="term" value="P:protein neddylation"/>
    <property type="evidence" value="ECO:0007669"/>
    <property type="project" value="UniProtKB-UniRule"/>
</dbReference>
<feature type="active site" description="Glycyl thioester intermediate" evidence="4">
    <location>
        <position position="181"/>
    </location>
</feature>
<dbReference type="GO" id="GO:0005737">
    <property type="term" value="C:cytoplasm"/>
    <property type="evidence" value="ECO:0007669"/>
    <property type="project" value="TreeGrafter"/>
</dbReference>
<dbReference type="GeneID" id="28721923"/>
<keyword evidence="8" id="KW-1185">Reference proteome</keyword>
<keyword evidence="3 5" id="KW-0067">ATP-binding</keyword>
<evidence type="ECO:0000256" key="3">
    <source>
        <dbReference type="ARBA" id="ARBA00022840"/>
    </source>
</evidence>
<feature type="domain" description="THIF-type NAD/FAD binding fold" evidence="6">
    <location>
        <begin position="5"/>
        <end position="299"/>
    </location>
</feature>
<dbReference type="InterPro" id="IPR023318">
    <property type="entry name" value="Ub_act_enz_dom_a_sf"/>
</dbReference>
<dbReference type="InterPro" id="IPR000594">
    <property type="entry name" value="ThiF_NAD_FAD-bd"/>
</dbReference>
<dbReference type="STRING" id="45286.A0A109UWB2"/>
<dbReference type="InterPro" id="IPR045886">
    <property type="entry name" value="ThiF/MoeB/HesA"/>
</dbReference>
<keyword evidence="1 5" id="KW-0547">Nucleotide-binding</keyword>
<evidence type="ECO:0000313" key="8">
    <source>
        <dbReference type="Proteomes" id="UP000243052"/>
    </source>
</evidence>
<dbReference type="PANTHER" id="PTHR10953">
    <property type="entry name" value="UBIQUITIN-ACTIVATING ENZYME E1"/>
    <property type="match status" value="1"/>
</dbReference>
<name>A0A109UWB2_9SACH</name>
<dbReference type="GO" id="GO:0019781">
    <property type="term" value="F:NEDD8 activating enzyme activity"/>
    <property type="evidence" value="ECO:0007669"/>
    <property type="project" value="UniProtKB-UniRule"/>
</dbReference>
<dbReference type="RefSeq" id="XP_017985757.1">
    <property type="nucleotide sequence ID" value="XM_018130147.1"/>
</dbReference>
<dbReference type="PANTHER" id="PTHR10953:SF6">
    <property type="entry name" value="NEDD8-ACTIVATING ENZYME E1 CATALYTIC SUBUNIT"/>
    <property type="match status" value="1"/>
</dbReference>
<comment type="pathway">
    <text evidence="5">Protein modification; protein neddylation.</text>
</comment>
<proteinExistence type="inferred from homology"/>
<accession>A0A109UWB2</accession>
<dbReference type="GO" id="GO:0005524">
    <property type="term" value="F:ATP binding"/>
    <property type="evidence" value="ECO:0007669"/>
    <property type="project" value="UniProtKB-UniRule"/>
</dbReference>
<dbReference type="Proteomes" id="UP000243052">
    <property type="component" value="Chromosome ii"/>
</dbReference>
<dbReference type="PROSITE" id="PS00865">
    <property type="entry name" value="UBIQUITIN_ACTIVAT_2"/>
    <property type="match status" value="1"/>
</dbReference>
<evidence type="ECO:0000313" key="7">
    <source>
        <dbReference type="EMBL" id="AMD18761.1"/>
    </source>
</evidence>
<reference evidence="7 8" key="1">
    <citation type="submission" date="2016-01" db="EMBL/GenBank/DDBJ databases">
        <title>Genome sequence of the yeast Holleya sinecauda.</title>
        <authorList>
            <person name="Dietrich F.S."/>
        </authorList>
    </citation>
    <scope>NUCLEOTIDE SEQUENCE [LARGE SCALE GENOMIC DNA]</scope>
    <source>
        <strain evidence="7 8">ATCC 58844</strain>
    </source>
</reference>
<evidence type="ECO:0000256" key="1">
    <source>
        <dbReference type="ARBA" id="ARBA00022741"/>
    </source>
</evidence>